<evidence type="ECO:0000313" key="2">
    <source>
        <dbReference type="EMBL" id="RKM91205.1"/>
    </source>
</evidence>
<dbReference type="AlphaFoldDB" id="A0A3M8EWZ6"/>
<dbReference type="RefSeq" id="WP_043463601.1">
    <property type="nucleotide sequence ID" value="NZ_JBFACB010000018.1"/>
</dbReference>
<reference evidence="2 3" key="1">
    <citation type="journal article" date="2014" name="Genome Announc.">
        <title>Draft Genome Sequence of Streptomyces fradiae ATCC 19609, a Strain Highly Sensitive to Antibiotics.</title>
        <authorList>
            <person name="Bekker O.B."/>
            <person name="Klimina K.M."/>
            <person name="Vatlin A.A."/>
            <person name="Zakharevich N.V."/>
            <person name="Kasianov A.S."/>
            <person name="Danilenko V.N."/>
        </authorList>
    </citation>
    <scope>NUCLEOTIDE SEQUENCE [LARGE SCALE GENOMIC DNA]</scope>
    <source>
        <strain evidence="2 3">ATCC 19609</strain>
    </source>
</reference>
<gene>
    <name evidence="2" type="ORF">SFRA_029245</name>
</gene>
<organism evidence="2 3">
    <name type="scientific">Streptomyces xinghaiensis</name>
    <dbReference type="NCBI Taxonomy" id="1038928"/>
    <lineage>
        <taxon>Bacteria</taxon>
        <taxon>Bacillati</taxon>
        <taxon>Actinomycetota</taxon>
        <taxon>Actinomycetes</taxon>
        <taxon>Kitasatosporales</taxon>
        <taxon>Streptomycetaceae</taxon>
        <taxon>Streptomyces</taxon>
    </lineage>
</organism>
<dbReference type="EMBL" id="JNAD02000018">
    <property type="protein sequence ID" value="RKM91205.1"/>
    <property type="molecule type" value="Genomic_DNA"/>
</dbReference>
<feature type="region of interest" description="Disordered" evidence="1">
    <location>
        <begin position="69"/>
        <end position="110"/>
    </location>
</feature>
<keyword evidence="3" id="KW-1185">Reference proteome</keyword>
<proteinExistence type="predicted"/>
<evidence type="ECO:0000313" key="3">
    <source>
        <dbReference type="Proteomes" id="UP000028058"/>
    </source>
</evidence>
<name>A0A3M8EWZ6_9ACTN</name>
<feature type="compositionally biased region" description="Basic and acidic residues" evidence="1">
    <location>
        <begin position="85"/>
        <end position="100"/>
    </location>
</feature>
<comment type="caution">
    <text evidence="2">The sequence shown here is derived from an EMBL/GenBank/DDBJ whole genome shotgun (WGS) entry which is preliminary data.</text>
</comment>
<dbReference type="Proteomes" id="UP000028058">
    <property type="component" value="Unassembled WGS sequence"/>
</dbReference>
<protein>
    <submittedName>
        <fullName evidence="2">Uncharacterized protein</fullName>
    </submittedName>
</protein>
<accession>A0A3M8EWZ6</accession>
<sequence length="160" mass="16819">MNHRIRHALRRTLARFRAPFALVTERRRATGAMPVSSAVPAVAPAPAREVRTATGARILVRAGGPPYRLGRLRPHPWPEPQPYHRPVELPVRDGGGRRADASVGPRPSAQERRRAALALAMDGVIASPGTVQAYDLGAALLAQGADGPACGTVPVAGVAA</sequence>
<evidence type="ECO:0000256" key="1">
    <source>
        <dbReference type="SAM" id="MobiDB-lite"/>
    </source>
</evidence>